<keyword evidence="3" id="KW-1185">Reference proteome</keyword>
<gene>
    <name evidence="2" type="ORF">QBC46DRAFT_344762</name>
</gene>
<accession>A0AAN6N191</accession>
<feature type="chain" id="PRO_5043032949" evidence="1">
    <location>
        <begin position="26"/>
        <end position="195"/>
    </location>
</feature>
<comment type="caution">
    <text evidence="2">The sequence shown here is derived from an EMBL/GenBank/DDBJ whole genome shotgun (WGS) entry which is preliminary data.</text>
</comment>
<dbReference type="EMBL" id="MU853858">
    <property type="protein sequence ID" value="KAK3937306.1"/>
    <property type="molecule type" value="Genomic_DNA"/>
</dbReference>
<reference evidence="3" key="1">
    <citation type="journal article" date="2023" name="Mol. Phylogenet. Evol.">
        <title>Genome-scale phylogeny and comparative genomics of the fungal order Sordariales.</title>
        <authorList>
            <person name="Hensen N."/>
            <person name="Bonometti L."/>
            <person name="Westerberg I."/>
            <person name="Brannstrom I.O."/>
            <person name="Guillou S."/>
            <person name="Cros-Aarteil S."/>
            <person name="Calhoun S."/>
            <person name="Haridas S."/>
            <person name="Kuo A."/>
            <person name="Mondo S."/>
            <person name="Pangilinan J."/>
            <person name="Riley R."/>
            <person name="LaButti K."/>
            <person name="Andreopoulos B."/>
            <person name="Lipzen A."/>
            <person name="Chen C."/>
            <person name="Yan M."/>
            <person name="Daum C."/>
            <person name="Ng V."/>
            <person name="Clum A."/>
            <person name="Steindorff A."/>
            <person name="Ohm R.A."/>
            <person name="Martin F."/>
            <person name="Silar P."/>
            <person name="Natvig D.O."/>
            <person name="Lalanne C."/>
            <person name="Gautier V."/>
            <person name="Ament-Velasquez S.L."/>
            <person name="Kruys A."/>
            <person name="Hutchinson M.I."/>
            <person name="Powell A.J."/>
            <person name="Barry K."/>
            <person name="Miller A.N."/>
            <person name="Grigoriev I.V."/>
            <person name="Debuchy R."/>
            <person name="Gladieux P."/>
            <person name="Hiltunen Thoren M."/>
            <person name="Johannesson H."/>
        </authorList>
    </citation>
    <scope>NUCLEOTIDE SEQUENCE [LARGE SCALE GENOMIC DNA]</scope>
    <source>
        <strain evidence="3">CBS 340.73</strain>
    </source>
</reference>
<evidence type="ECO:0000313" key="2">
    <source>
        <dbReference type="EMBL" id="KAK3937306.1"/>
    </source>
</evidence>
<proteinExistence type="predicted"/>
<feature type="signal peptide" evidence="1">
    <location>
        <begin position="1"/>
        <end position="25"/>
    </location>
</feature>
<dbReference type="Proteomes" id="UP001303473">
    <property type="component" value="Unassembled WGS sequence"/>
</dbReference>
<organism evidence="2 3">
    <name type="scientific">Diplogelasinospora grovesii</name>
    <dbReference type="NCBI Taxonomy" id="303347"/>
    <lineage>
        <taxon>Eukaryota</taxon>
        <taxon>Fungi</taxon>
        <taxon>Dikarya</taxon>
        <taxon>Ascomycota</taxon>
        <taxon>Pezizomycotina</taxon>
        <taxon>Sordariomycetes</taxon>
        <taxon>Sordariomycetidae</taxon>
        <taxon>Sordariales</taxon>
        <taxon>Diplogelasinosporaceae</taxon>
        <taxon>Diplogelasinospora</taxon>
    </lineage>
</organism>
<evidence type="ECO:0000256" key="1">
    <source>
        <dbReference type="SAM" id="SignalP"/>
    </source>
</evidence>
<dbReference type="AlphaFoldDB" id="A0AAN6N191"/>
<protein>
    <submittedName>
        <fullName evidence="2">Uncharacterized protein</fullName>
    </submittedName>
</protein>
<evidence type="ECO:0000313" key="3">
    <source>
        <dbReference type="Proteomes" id="UP001303473"/>
    </source>
</evidence>
<name>A0AAN6N191_9PEZI</name>
<keyword evidence="1" id="KW-0732">Signal</keyword>
<sequence>MSSSFSSSAWKRVLVLLLLSTITTARVPDTKRDDSLSQGESWWPWSSSRLLARQVDDGYTAATMNSDCLWLCELGTCGSSKTCGLYEKRKRSLHPFDDSLNPYQAWNDTTNEWDVVSEDEYAEYKRSVALDKRTFDYAPRWSGSRLDKYSVECDNQKDSQFVEYFHIMNGAEDDNWNEGTRSSEVVFANQVGKPF</sequence>